<organism evidence="4 5">
    <name type="scientific">Leptospira interrogans serovar Icterohaemorrhagiae</name>
    <dbReference type="NCBI Taxonomy" id="90062"/>
    <lineage>
        <taxon>Bacteria</taxon>
        <taxon>Pseudomonadati</taxon>
        <taxon>Spirochaetota</taxon>
        <taxon>Spirochaetia</taxon>
        <taxon>Leptospirales</taxon>
        <taxon>Leptospiraceae</taxon>
        <taxon>Leptospira</taxon>
    </lineage>
</organism>
<evidence type="ECO:0000256" key="2">
    <source>
        <dbReference type="ARBA" id="ARBA00022679"/>
    </source>
</evidence>
<dbReference type="SUPFAM" id="SSF53335">
    <property type="entry name" value="S-adenosyl-L-methionine-dependent methyltransferases"/>
    <property type="match status" value="1"/>
</dbReference>
<dbReference type="Pfam" id="PF01596">
    <property type="entry name" value="Methyltransf_3"/>
    <property type="match status" value="1"/>
</dbReference>
<dbReference type="Gene3D" id="3.40.50.150">
    <property type="entry name" value="Vaccinia Virus protein VP39"/>
    <property type="match status" value="1"/>
</dbReference>
<evidence type="ECO:0000256" key="3">
    <source>
        <dbReference type="ARBA" id="ARBA00022691"/>
    </source>
</evidence>
<name>A0AAW4JVX6_LEPIR</name>
<comment type="caution">
    <text evidence="4">The sequence shown here is derived from an EMBL/GenBank/DDBJ whole genome shotgun (WGS) entry which is preliminary data.</text>
</comment>
<evidence type="ECO:0000313" key="5">
    <source>
        <dbReference type="Proteomes" id="UP000670463"/>
    </source>
</evidence>
<dbReference type="GO" id="GO:0032259">
    <property type="term" value="P:methylation"/>
    <property type="evidence" value="ECO:0007669"/>
    <property type="project" value="UniProtKB-KW"/>
</dbReference>
<keyword evidence="3" id="KW-0949">S-adenosyl-L-methionine</keyword>
<accession>A0AAW4JVX6</accession>
<keyword evidence="1 4" id="KW-0489">Methyltransferase</keyword>
<dbReference type="GO" id="GO:0008171">
    <property type="term" value="F:O-methyltransferase activity"/>
    <property type="evidence" value="ECO:0007669"/>
    <property type="project" value="InterPro"/>
</dbReference>
<proteinExistence type="predicted"/>
<dbReference type="EMBL" id="JAGGCK010000012">
    <property type="protein sequence ID" value="MBO8015854.1"/>
    <property type="molecule type" value="Genomic_DNA"/>
</dbReference>
<dbReference type="PROSITE" id="PS51682">
    <property type="entry name" value="SAM_OMT_I"/>
    <property type="match status" value="1"/>
</dbReference>
<protein>
    <submittedName>
        <fullName evidence="4">Methyltransferase</fullName>
    </submittedName>
</protein>
<dbReference type="InterPro" id="IPR002935">
    <property type="entry name" value="SAM_O-MeTrfase"/>
</dbReference>
<dbReference type="Proteomes" id="UP000670463">
    <property type="component" value="Unassembled WGS sequence"/>
</dbReference>
<dbReference type="InterPro" id="IPR029063">
    <property type="entry name" value="SAM-dependent_MTases_sf"/>
</dbReference>
<gene>
    <name evidence="4" type="ORF">J6377_08680</name>
</gene>
<reference evidence="4" key="1">
    <citation type="submission" date="2021-03" db="EMBL/GenBank/DDBJ databases">
        <title>Comparative genomic analysis of European sttrains of Leptospira interrogans serovars Copenhageni and Icterohaemorrhagiae.</title>
        <authorList>
            <person name="Arent Z."/>
            <person name="Gurgul A."/>
            <person name="Jasielczuk I."/>
            <person name="Pardyak L."/>
        </authorList>
    </citation>
    <scope>NUCLEOTIDE SEQUENCE</scope>
    <source>
        <strain evidence="4">X240</strain>
    </source>
</reference>
<dbReference type="AlphaFoldDB" id="A0AAW4JVX6"/>
<evidence type="ECO:0000256" key="1">
    <source>
        <dbReference type="ARBA" id="ARBA00022603"/>
    </source>
</evidence>
<evidence type="ECO:0000313" key="4">
    <source>
        <dbReference type="EMBL" id="MBO8015854.1"/>
    </source>
</evidence>
<sequence>MKVCANQKFDGKILCCDISEEWTNVARKYWKENGLENKIFLKLGSALETLQVLIDSKSAPTWASDFAFGPSSIDLFF</sequence>
<keyword evidence="2" id="KW-0808">Transferase</keyword>